<dbReference type="AlphaFoldDB" id="A0A7S3HJF2"/>
<accession>A0A7S3HJF2</accession>
<reference evidence="2" key="1">
    <citation type="submission" date="2021-01" db="EMBL/GenBank/DDBJ databases">
        <authorList>
            <person name="Corre E."/>
            <person name="Pelletier E."/>
            <person name="Niang G."/>
            <person name="Scheremetjew M."/>
            <person name="Finn R."/>
            <person name="Kale V."/>
            <person name="Holt S."/>
            <person name="Cochrane G."/>
            <person name="Meng A."/>
            <person name="Brown T."/>
            <person name="Cohen L."/>
        </authorList>
    </citation>
    <scope>NUCLEOTIDE SEQUENCE</scope>
    <source>
        <strain evidence="2">CCAP 955/1</strain>
    </source>
</reference>
<dbReference type="EMBL" id="HBIC01050848">
    <property type="protein sequence ID" value="CAE0297140.1"/>
    <property type="molecule type" value="Transcribed_RNA"/>
</dbReference>
<gene>
    <name evidence="2" type="ORF">SELO1098_LOCUS25994</name>
</gene>
<feature type="compositionally biased region" description="Polar residues" evidence="1">
    <location>
        <begin position="377"/>
        <end position="388"/>
    </location>
</feature>
<feature type="compositionally biased region" description="Polar residues" evidence="1">
    <location>
        <begin position="443"/>
        <end position="463"/>
    </location>
</feature>
<feature type="region of interest" description="Disordered" evidence="1">
    <location>
        <begin position="1"/>
        <end position="53"/>
    </location>
</feature>
<protein>
    <submittedName>
        <fullName evidence="2">Uncharacterized protein</fullName>
    </submittedName>
</protein>
<feature type="region of interest" description="Disordered" evidence="1">
    <location>
        <begin position="244"/>
        <end position="470"/>
    </location>
</feature>
<organism evidence="2">
    <name type="scientific">Spumella elongata</name>
    <dbReference type="NCBI Taxonomy" id="89044"/>
    <lineage>
        <taxon>Eukaryota</taxon>
        <taxon>Sar</taxon>
        <taxon>Stramenopiles</taxon>
        <taxon>Ochrophyta</taxon>
        <taxon>Chrysophyceae</taxon>
        <taxon>Chromulinales</taxon>
        <taxon>Chromulinaceae</taxon>
        <taxon>Spumella</taxon>
    </lineage>
</organism>
<feature type="compositionally biased region" description="Basic and acidic residues" evidence="1">
    <location>
        <begin position="367"/>
        <end position="376"/>
    </location>
</feature>
<name>A0A7S3HJF2_9STRA</name>
<sequence>MIFTAQRIEKESADPEFAGSEMTVRSVTPNNRKHKYEEENDLTHDGSTPRSAKCARSNSFGSYFVPIVPSIENSVQESQLQFGDLEIVDSVNTSREQPESVFHFIPVIDANNTNKPSTLQDESRVSLYSDSKCTSNVASEHVLSSRHPSCDDLNSDPRFFQSQSAPAQLLTDESEHILHTTAITNHSPPFPATLEATAKSSVKVTSTSDSEFKLFDVSSAEKRRRLNASTAREDVNAEEFDNYTTGESSLCDSSRRSLAPSRSTHRDSSSSHSYDRYEAHRSSKVSSISGDVYTDHTVHSTLARSSSRYRGRNRSRSPAKARSTSGKSRSSRSSSRSSSKGTVTSYSRHTTHTSYSYTTHRTYSSSYRHERVDTSRYSEFTETTSSAPARSYAHNARNTREYRDEVSYGYDTDGNYPRGISSSYHTDARSPSPARTAHRSPTCDAQKNSSRPDTHSNTLTTAANRAPTRDPDNYRYYRELSYRDLPLEWWERTDHCKEAKLRHTDRIDHMCGSRESLVLKTTLWKEDIVLEPNMFPYYTPYGVEHYTLWSVEDLTHEQIVSFVDRWLYRHMPHVRRWQYDDNSGERSIDLFHVHVFIETAPFQYAPREGMLYIPPHAVPPAVTAESDRQGLEDSARKE</sequence>
<evidence type="ECO:0000313" key="2">
    <source>
        <dbReference type="EMBL" id="CAE0297140.1"/>
    </source>
</evidence>
<proteinExistence type="predicted"/>
<feature type="compositionally biased region" description="Basic residues" evidence="1">
    <location>
        <begin position="307"/>
        <end position="319"/>
    </location>
</feature>
<evidence type="ECO:0000256" key="1">
    <source>
        <dbReference type="SAM" id="MobiDB-lite"/>
    </source>
</evidence>
<feature type="compositionally biased region" description="Basic and acidic residues" evidence="1">
    <location>
        <begin position="35"/>
        <end position="44"/>
    </location>
</feature>
<feature type="compositionally biased region" description="Basic and acidic residues" evidence="1">
    <location>
        <begin position="264"/>
        <end position="281"/>
    </location>
</feature>
<feature type="compositionally biased region" description="Low complexity" evidence="1">
    <location>
        <begin position="322"/>
        <end position="366"/>
    </location>
</feature>